<dbReference type="SUPFAM" id="SSF49785">
    <property type="entry name" value="Galactose-binding domain-like"/>
    <property type="match status" value="1"/>
</dbReference>
<dbReference type="GO" id="GO:0008239">
    <property type="term" value="F:dipeptidyl-peptidase activity"/>
    <property type="evidence" value="ECO:0007669"/>
    <property type="project" value="InterPro"/>
</dbReference>
<evidence type="ECO:0000259" key="3">
    <source>
        <dbReference type="SMART" id="SM00939"/>
    </source>
</evidence>
<dbReference type="VEuPathDB" id="FungiDB:H257_02783"/>
<gene>
    <name evidence="4" type="ORF">H257_02783</name>
</gene>
<keyword evidence="2" id="KW-0472">Membrane</keyword>
<evidence type="ECO:0000256" key="1">
    <source>
        <dbReference type="ARBA" id="ARBA00022801"/>
    </source>
</evidence>
<dbReference type="RefSeq" id="XP_009824882.1">
    <property type="nucleotide sequence ID" value="XM_009826580.1"/>
</dbReference>
<accession>W4H306</accession>
<keyword evidence="2" id="KW-1133">Transmembrane helix</keyword>
<dbReference type="Gene3D" id="3.40.50.1820">
    <property type="entry name" value="alpha/beta hydrolase"/>
    <property type="match status" value="2"/>
</dbReference>
<dbReference type="OrthoDB" id="416441at2759"/>
<keyword evidence="2" id="KW-0812">Transmembrane</keyword>
<feature type="transmembrane region" description="Helical" evidence="2">
    <location>
        <begin position="20"/>
        <end position="43"/>
    </location>
</feature>
<dbReference type="Gene3D" id="2.60.120.260">
    <property type="entry name" value="Galactose-binding domain-like"/>
    <property type="match status" value="1"/>
</dbReference>
<dbReference type="InterPro" id="IPR005674">
    <property type="entry name" value="CocE/Ser_esterase"/>
</dbReference>
<organism evidence="4">
    <name type="scientific">Aphanomyces astaci</name>
    <name type="common">Crayfish plague agent</name>
    <dbReference type="NCBI Taxonomy" id="112090"/>
    <lineage>
        <taxon>Eukaryota</taxon>
        <taxon>Sar</taxon>
        <taxon>Stramenopiles</taxon>
        <taxon>Oomycota</taxon>
        <taxon>Saprolegniomycetes</taxon>
        <taxon>Saprolegniales</taxon>
        <taxon>Verrucalvaceae</taxon>
        <taxon>Aphanomyces</taxon>
    </lineage>
</organism>
<keyword evidence="1" id="KW-0378">Hydrolase</keyword>
<dbReference type="NCBIfam" id="TIGR00976">
    <property type="entry name" value="CocE_NonD"/>
    <property type="match status" value="1"/>
</dbReference>
<feature type="domain" description="Xaa-Pro dipeptidyl-peptidase C-terminal" evidence="3">
    <location>
        <begin position="396"/>
        <end position="660"/>
    </location>
</feature>
<evidence type="ECO:0000313" key="4">
    <source>
        <dbReference type="EMBL" id="ETV86410.1"/>
    </source>
</evidence>
<dbReference type="GeneID" id="20804779"/>
<reference evidence="4" key="1">
    <citation type="submission" date="2013-12" db="EMBL/GenBank/DDBJ databases">
        <title>The Genome Sequence of Aphanomyces astaci APO3.</title>
        <authorList>
            <consortium name="The Broad Institute Genomics Platform"/>
            <person name="Russ C."/>
            <person name="Tyler B."/>
            <person name="van West P."/>
            <person name="Dieguez-Uribeondo J."/>
            <person name="Young S.K."/>
            <person name="Zeng Q."/>
            <person name="Gargeya S."/>
            <person name="Fitzgerald M."/>
            <person name="Abouelleil A."/>
            <person name="Alvarado L."/>
            <person name="Chapman S.B."/>
            <person name="Gainer-Dewar J."/>
            <person name="Goldberg J."/>
            <person name="Griggs A."/>
            <person name="Gujja S."/>
            <person name="Hansen M."/>
            <person name="Howarth C."/>
            <person name="Imamovic A."/>
            <person name="Ireland A."/>
            <person name="Larimer J."/>
            <person name="McCowan C."/>
            <person name="Murphy C."/>
            <person name="Pearson M."/>
            <person name="Poon T.W."/>
            <person name="Priest M."/>
            <person name="Roberts A."/>
            <person name="Saif S."/>
            <person name="Shea T."/>
            <person name="Sykes S."/>
            <person name="Wortman J."/>
            <person name="Nusbaum C."/>
            <person name="Birren B."/>
        </authorList>
    </citation>
    <scope>NUCLEOTIDE SEQUENCE [LARGE SCALE GENOMIC DNA]</scope>
    <source>
        <strain evidence="4">APO3</strain>
    </source>
</reference>
<proteinExistence type="predicted"/>
<dbReference type="EMBL" id="KI913117">
    <property type="protein sequence ID" value="ETV86410.1"/>
    <property type="molecule type" value="Genomic_DNA"/>
</dbReference>
<dbReference type="AlphaFoldDB" id="W4H306"/>
<sequence>MNMHEVYPRNTLIWKVATGTVLFGSAVLLFPLLLCALVVYIPYKKIKAALARPQPSDRFDYQASNVTTPPLYTMTSQYITTTDGTRIAIDLYLPTDSICASPRACILTQTRYFRSISLRWPWRLLANQGRPFSFLHTRYYEGMLGAGYAVVAMDIRGTGASFGTVLHPWHVLERQDSVDVIDWITRQPWSNGRVGLWGMSYEATAAYLTVSTHHPAIKACVPMYMFYDMYSDIASPGGIAQHFFTLKWAELTAYLDRNAMSDLPAMMGLGRLFFQGVTPASRDWDDLVCAVAEHETNWKAEIHPSLNRDSHTNGNITPGDLSLSHVRHAMEMSTVPMLYYTGWYDQTVRSSLQGFSLVPQRSQVVIGPWNHSGVQFYNPVTQIHQRSACDHVNRVVSFFRHHLNDDVTACSAATFTGSIEYFTLGDNTWRVATSWPPPHATRHDFFLSMNDRALVTDVRAIQPGSCTWNVEYQRDLGGVSRWQATIDVYEPMQYHGWHAANHVVFTSLPFDHSVTIVGTPILTLWLASAAAPHSGDVFVYVTLVTQDSDVVYVTEGQCRAAHAPQDGAGGSMSRQSSPTYLLDPVPHNPDPDVPRHSFYERDRRPIATCTKVTFGLLPIAFQAPRKARLQVRICGHDAKHFTQVDPSRTMEVTADATTCVSSLSLPILETPPL</sequence>
<dbReference type="Pfam" id="PF08530">
    <property type="entry name" value="PepX_C"/>
    <property type="match status" value="1"/>
</dbReference>
<protein>
    <recommendedName>
        <fullName evidence="3">Xaa-Pro dipeptidyl-peptidase C-terminal domain-containing protein</fullName>
    </recommendedName>
</protein>
<dbReference type="InterPro" id="IPR013736">
    <property type="entry name" value="Xaa-Pro_dipept_C"/>
</dbReference>
<dbReference type="InterPro" id="IPR008979">
    <property type="entry name" value="Galactose-bd-like_sf"/>
</dbReference>
<dbReference type="Pfam" id="PF02129">
    <property type="entry name" value="Peptidase_S15"/>
    <property type="match status" value="1"/>
</dbReference>
<dbReference type="SUPFAM" id="SSF53474">
    <property type="entry name" value="alpha/beta-Hydrolases"/>
    <property type="match status" value="1"/>
</dbReference>
<dbReference type="InterPro" id="IPR000383">
    <property type="entry name" value="Xaa-Pro-like_dom"/>
</dbReference>
<dbReference type="InterPro" id="IPR029058">
    <property type="entry name" value="AB_hydrolase_fold"/>
</dbReference>
<dbReference type="SMART" id="SM00939">
    <property type="entry name" value="PepX_C"/>
    <property type="match status" value="1"/>
</dbReference>
<evidence type="ECO:0000256" key="2">
    <source>
        <dbReference type="SAM" id="Phobius"/>
    </source>
</evidence>
<name>W4H306_APHAT</name>
<dbReference type="STRING" id="112090.W4H306"/>